<protein>
    <submittedName>
        <fullName evidence="2">Uncharacterized protein</fullName>
    </submittedName>
</protein>
<feature type="compositionally biased region" description="Basic residues" evidence="1">
    <location>
        <begin position="26"/>
        <end position="35"/>
    </location>
</feature>
<reference evidence="2 3" key="1">
    <citation type="submission" date="2016-06" db="EMBL/GenBank/DDBJ databases">
        <authorList>
            <person name="Kjaerup R.B."/>
            <person name="Dalgaard T.S."/>
            <person name="Juul-Madsen H.R."/>
        </authorList>
    </citation>
    <scope>NUCLEOTIDE SEQUENCE [LARGE SCALE GENOMIC DNA]</scope>
</reference>
<dbReference type="AlphaFoldDB" id="A0A1X7RDQ9"/>
<evidence type="ECO:0000313" key="3">
    <source>
        <dbReference type="Proteomes" id="UP000215127"/>
    </source>
</evidence>
<evidence type="ECO:0000313" key="2">
    <source>
        <dbReference type="EMBL" id="SMQ45559.1"/>
    </source>
</evidence>
<keyword evidence="3" id="KW-1185">Reference proteome</keyword>
<proteinExistence type="predicted"/>
<name>A0A1X7RDQ9_ZYMT9</name>
<gene>
    <name evidence="2" type="ORF">ZT3D7_G703</name>
</gene>
<feature type="compositionally biased region" description="Polar residues" evidence="1">
    <location>
        <begin position="1"/>
        <end position="11"/>
    </location>
</feature>
<feature type="compositionally biased region" description="Basic and acidic residues" evidence="1">
    <location>
        <begin position="36"/>
        <end position="47"/>
    </location>
</feature>
<evidence type="ECO:0000256" key="1">
    <source>
        <dbReference type="SAM" id="MobiDB-lite"/>
    </source>
</evidence>
<accession>A0A1X7RDQ9</accession>
<dbReference type="EMBL" id="LT853692">
    <property type="protein sequence ID" value="SMQ45559.1"/>
    <property type="molecule type" value="Genomic_DNA"/>
</dbReference>
<feature type="region of interest" description="Disordered" evidence="1">
    <location>
        <begin position="1"/>
        <end position="62"/>
    </location>
</feature>
<sequence length="141" mass="15224">MCLHSRSNLVHSTALRGHGGKEHSKAARRKAAMRKRQPDSTSLKDDAASQIVKTPNTAQPPPASLLTIALELRNRIYAVVLLVSTPIEVTPVLHEPSLLSASRQIRSEARKMWFIQNAFLIPNSPLPTVTPSSPSAGSASS</sequence>
<dbReference type="Proteomes" id="UP000215127">
    <property type="component" value="Chromosome 1"/>
</dbReference>
<organism evidence="2 3">
    <name type="scientific">Zymoseptoria tritici (strain ST99CH_3D7)</name>
    <dbReference type="NCBI Taxonomy" id="1276538"/>
    <lineage>
        <taxon>Eukaryota</taxon>
        <taxon>Fungi</taxon>
        <taxon>Dikarya</taxon>
        <taxon>Ascomycota</taxon>
        <taxon>Pezizomycotina</taxon>
        <taxon>Dothideomycetes</taxon>
        <taxon>Dothideomycetidae</taxon>
        <taxon>Mycosphaerellales</taxon>
        <taxon>Mycosphaerellaceae</taxon>
        <taxon>Zymoseptoria</taxon>
    </lineage>
</organism>